<reference evidence="2" key="1">
    <citation type="submission" date="2022-10" db="EMBL/GenBank/DDBJ databases">
        <title>De novo draft assembly of the Pseudomonas pretiosus genome isolated from the plants rhizorohere.</title>
        <authorList>
            <person name="Robas M."/>
            <person name="Fernandez V.M."/>
            <person name="Provanza A."/>
            <person name="Jimenez P.A."/>
        </authorList>
    </citation>
    <scope>NUCLEOTIDE SEQUENCE</scope>
    <source>
        <strain evidence="2">SAICEU11T</strain>
    </source>
</reference>
<name>A0ABT3EQJ5_9BACI</name>
<dbReference type="EMBL" id="JAOXJG010000005">
    <property type="protein sequence ID" value="MCW1239089.1"/>
    <property type="molecule type" value="Genomic_DNA"/>
</dbReference>
<organism evidence="2 3">
    <name type="scientific">Bacillus pretiosus</name>
    <dbReference type="NCBI Taxonomy" id="2983392"/>
    <lineage>
        <taxon>Bacteria</taxon>
        <taxon>Bacillati</taxon>
        <taxon>Bacillota</taxon>
        <taxon>Bacilli</taxon>
        <taxon>Bacillales</taxon>
        <taxon>Bacillaceae</taxon>
        <taxon>Bacillus</taxon>
    </lineage>
</organism>
<proteinExistence type="predicted"/>
<keyword evidence="3" id="KW-1185">Reference proteome</keyword>
<dbReference type="Proteomes" id="UP001060566">
    <property type="component" value="Unassembled WGS sequence"/>
</dbReference>
<gene>
    <name evidence="2" type="ORF">NGM45_08355</name>
</gene>
<comment type="caution">
    <text evidence="2">The sequence shown here is derived from an EMBL/GenBank/DDBJ whole genome shotgun (WGS) entry which is preliminary data.</text>
</comment>
<evidence type="ECO:0000313" key="2">
    <source>
        <dbReference type="EMBL" id="MCW1239089.1"/>
    </source>
</evidence>
<accession>A0ABT3EQJ5</accession>
<evidence type="ECO:0000256" key="1">
    <source>
        <dbReference type="SAM" id="Coils"/>
    </source>
</evidence>
<dbReference type="GeneID" id="301197843"/>
<sequence length="67" mass="7997">MERRNENTIFELWEQFKSSNDELKYNNVEDSDKRIQALEEKIVKLENVIDTLVGKLEVVEVKTQLEK</sequence>
<keyword evidence="1" id="KW-0175">Coiled coil</keyword>
<evidence type="ECO:0000313" key="3">
    <source>
        <dbReference type="Proteomes" id="UP001060566"/>
    </source>
</evidence>
<protein>
    <submittedName>
        <fullName evidence="2">Uncharacterized protein</fullName>
    </submittedName>
</protein>
<dbReference type="RefSeq" id="WP_264461615.1">
    <property type="nucleotide sequence ID" value="NZ_JAOXJG010000005.1"/>
</dbReference>
<feature type="coiled-coil region" evidence="1">
    <location>
        <begin position="28"/>
        <end position="55"/>
    </location>
</feature>